<protein>
    <submittedName>
        <fullName evidence="2">Flp pilus assembly protein TadG</fullName>
    </submittedName>
</protein>
<reference evidence="2 3" key="1">
    <citation type="submission" date="2023-07" db="EMBL/GenBank/DDBJ databases">
        <title>Sorghum-associated microbial communities from plants grown in Nebraska, USA.</title>
        <authorList>
            <person name="Schachtman D."/>
        </authorList>
    </citation>
    <scope>NUCLEOTIDE SEQUENCE [LARGE SCALE GENOMIC DNA]</scope>
    <source>
        <strain evidence="2 3">DS994</strain>
    </source>
</reference>
<evidence type="ECO:0000313" key="2">
    <source>
        <dbReference type="EMBL" id="MDQ0118672.1"/>
    </source>
</evidence>
<comment type="caution">
    <text evidence="2">The sequence shown here is derived from an EMBL/GenBank/DDBJ whole genome shotgun (WGS) entry which is preliminary data.</text>
</comment>
<dbReference type="RefSeq" id="WP_307489830.1">
    <property type="nucleotide sequence ID" value="NZ_JAUSSY010000006.1"/>
</dbReference>
<dbReference type="EMBL" id="JAUSSY010000006">
    <property type="protein sequence ID" value="MDQ0118672.1"/>
    <property type="molecule type" value="Genomic_DNA"/>
</dbReference>
<sequence>MEKESECGAVAVIVALMMVVLNGCGALAVDFGMLYAQKAQLQGGADAAALAIAHDCALCKSAAPDTAVQYAKFNTNSGMADAPAPTFSSAGTVVVTTAARDVKGPGVTLWPGNIFGISRADVGATSKAVWGGPSGLTTALPVAFSECQFDLSGRSSC</sequence>
<gene>
    <name evidence="2" type="ORF">J2T22_001858</name>
</gene>
<evidence type="ECO:0000313" key="3">
    <source>
        <dbReference type="Proteomes" id="UP001226389"/>
    </source>
</evidence>
<dbReference type="Pfam" id="PF13400">
    <property type="entry name" value="Tad"/>
    <property type="match status" value="1"/>
</dbReference>
<dbReference type="InterPro" id="IPR028087">
    <property type="entry name" value="Tad_N"/>
</dbReference>
<name>A0ABT9UG93_9MICC</name>
<evidence type="ECO:0000259" key="1">
    <source>
        <dbReference type="Pfam" id="PF13400"/>
    </source>
</evidence>
<dbReference type="Proteomes" id="UP001226389">
    <property type="component" value="Unassembled WGS sequence"/>
</dbReference>
<accession>A0ABT9UG93</accession>
<feature type="domain" description="Putative Flp pilus-assembly TadG-like N-terminal" evidence="1">
    <location>
        <begin position="8"/>
        <end position="51"/>
    </location>
</feature>
<proteinExistence type="predicted"/>
<keyword evidence="3" id="KW-1185">Reference proteome</keyword>
<organism evidence="2 3">
    <name type="scientific">Pseudarthrobacter defluvii</name>
    <dbReference type="NCBI Taxonomy" id="410837"/>
    <lineage>
        <taxon>Bacteria</taxon>
        <taxon>Bacillati</taxon>
        <taxon>Actinomycetota</taxon>
        <taxon>Actinomycetes</taxon>
        <taxon>Micrococcales</taxon>
        <taxon>Micrococcaceae</taxon>
        <taxon>Pseudarthrobacter</taxon>
    </lineage>
</organism>